<organism evidence="2">
    <name type="scientific">Oryza brachyantha</name>
    <name type="common">malo sina</name>
    <dbReference type="NCBI Taxonomy" id="4533"/>
    <lineage>
        <taxon>Eukaryota</taxon>
        <taxon>Viridiplantae</taxon>
        <taxon>Streptophyta</taxon>
        <taxon>Embryophyta</taxon>
        <taxon>Tracheophyta</taxon>
        <taxon>Spermatophyta</taxon>
        <taxon>Magnoliopsida</taxon>
        <taxon>Liliopsida</taxon>
        <taxon>Poales</taxon>
        <taxon>Poaceae</taxon>
        <taxon>BOP clade</taxon>
        <taxon>Oryzoideae</taxon>
        <taxon>Oryzeae</taxon>
        <taxon>Oryzinae</taxon>
        <taxon>Oryza</taxon>
    </lineage>
</organism>
<reference evidence="2" key="2">
    <citation type="submission" date="2013-04" db="UniProtKB">
        <authorList>
            <consortium name="EnsemblPlants"/>
        </authorList>
    </citation>
    <scope>IDENTIFICATION</scope>
</reference>
<accession>J3LTV3</accession>
<name>J3LTV3_ORYBR</name>
<reference evidence="2" key="1">
    <citation type="journal article" date="2013" name="Nat. Commun.">
        <title>Whole-genome sequencing of Oryza brachyantha reveals mechanisms underlying Oryza genome evolution.</title>
        <authorList>
            <person name="Chen J."/>
            <person name="Huang Q."/>
            <person name="Gao D."/>
            <person name="Wang J."/>
            <person name="Lang Y."/>
            <person name="Liu T."/>
            <person name="Li B."/>
            <person name="Bai Z."/>
            <person name="Luis Goicoechea J."/>
            <person name="Liang C."/>
            <person name="Chen C."/>
            <person name="Zhang W."/>
            <person name="Sun S."/>
            <person name="Liao Y."/>
            <person name="Zhang X."/>
            <person name="Yang L."/>
            <person name="Song C."/>
            <person name="Wang M."/>
            <person name="Shi J."/>
            <person name="Liu G."/>
            <person name="Liu J."/>
            <person name="Zhou H."/>
            <person name="Zhou W."/>
            <person name="Yu Q."/>
            <person name="An N."/>
            <person name="Chen Y."/>
            <person name="Cai Q."/>
            <person name="Wang B."/>
            <person name="Liu B."/>
            <person name="Min J."/>
            <person name="Huang Y."/>
            <person name="Wu H."/>
            <person name="Li Z."/>
            <person name="Zhang Y."/>
            <person name="Yin Y."/>
            <person name="Song W."/>
            <person name="Jiang J."/>
            <person name="Jackson S.A."/>
            <person name="Wing R.A."/>
            <person name="Wang J."/>
            <person name="Chen M."/>
        </authorList>
    </citation>
    <scope>NUCLEOTIDE SEQUENCE [LARGE SCALE GENOMIC DNA]</scope>
    <source>
        <strain evidence="2">cv. IRGC 101232</strain>
    </source>
</reference>
<dbReference type="Gramene" id="OB03G44790.1">
    <property type="protein sequence ID" value="OB03G44790.1"/>
    <property type="gene ID" value="OB03G44790"/>
</dbReference>
<dbReference type="AlphaFoldDB" id="J3LTV3"/>
<keyword evidence="3" id="KW-1185">Reference proteome</keyword>
<evidence type="ECO:0000313" key="2">
    <source>
        <dbReference type="EnsemblPlants" id="OB03G44790.1"/>
    </source>
</evidence>
<proteinExistence type="predicted"/>
<dbReference type="Proteomes" id="UP000006038">
    <property type="component" value="Chromosome 3"/>
</dbReference>
<dbReference type="HOGENOM" id="CLU_3127519_0_0_1"/>
<sequence length="50" mass="5233">MEPFDPIGTRGRRRAAKRVAGCGRAVADRGPGDVDGGGSELQTCDDNDND</sequence>
<evidence type="ECO:0000313" key="3">
    <source>
        <dbReference type="Proteomes" id="UP000006038"/>
    </source>
</evidence>
<evidence type="ECO:0000256" key="1">
    <source>
        <dbReference type="SAM" id="MobiDB-lite"/>
    </source>
</evidence>
<protein>
    <submittedName>
        <fullName evidence="2">Uncharacterized protein</fullName>
    </submittedName>
</protein>
<dbReference type="EnsemblPlants" id="OB03G44790.1">
    <property type="protein sequence ID" value="OB03G44790.1"/>
    <property type="gene ID" value="OB03G44790"/>
</dbReference>
<feature type="region of interest" description="Disordered" evidence="1">
    <location>
        <begin position="1"/>
        <end position="50"/>
    </location>
</feature>